<proteinExistence type="predicted"/>
<protein>
    <submittedName>
        <fullName evidence="1">Uncharacterized protein</fullName>
    </submittedName>
</protein>
<dbReference type="EMBL" id="BGPR01002622">
    <property type="protein sequence ID" value="GBM76453.1"/>
    <property type="molecule type" value="Genomic_DNA"/>
</dbReference>
<sequence>MEEPGVVPAIWDRCSNRGALFVRLMVIINCAALSYNGGAPQGRVSRPVIYSVSSPMHMQSAELFVEPVARIVFPPILYYHRQDIRQGCEKSRRFL</sequence>
<reference evidence="1 2" key="1">
    <citation type="journal article" date="2019" name="Sci. Rep.">
        <title>Orb-weaving spider Araneus ventricosus genome elucidates the spidroin gene catalogue.</title>
        <authorList>
            <person name="Kono N."/>
            <person name="Nakamura H."/>
            <person name="Ohtoshi R."/>
            <person name="Moran D.A.P."/>
            <person name="Shinohara A."/>
            <person name="Yoshida Y."/>
            <person name="Fujiwara M."/>
            <person name="Mori M."/>
            <person name="Tomita M."/>
            <person name="Arakawa K."/>
        </authorList>
    </citation>
    <scope>NUCLEOTIDE SEQUENCE [LARGE SCALE GENOMIC DNA]</scope>
</reference>
<evidence type="ECO:0000313" key="1">
    <source>
        <dbReference type="EMBL" id="GBM76453.1"/>
    </source>
</evidence>
<accession>A0A4Y2IFE3</accession>
<dbReference type="Proteomes" id="UP000499080">
    <property type="component" value="Unassembled WGS sequence"/>
</dbReference>
<gene>
    <name evidence="1" type="ORF">AVEN_11717_1</name>
</gene>
<keyword evidence="2" id="KW-1185">Reference proteome</keyword>
<dbReference type="AlphaFoldDB" id="A0A4Y2IFE3"/>
<comment type="caution">
    <text evidence="1">The sequence shown here is derived from an EMBL/GenBank/DDBJ whole genome shotgun (WGS) entry which is preliminary data.</text>
</comment>
<name>A0A4Y2IFE3_ARAVE</name>
<organism evidence="1 2">
    <name type="scientific">Araneus ventricosus</name>
    <name type="common">Orbweaver spider</name>
    <name type="synonym">Epeira ventricosa</name>
    <dbReference type="NCBI Taxonomy" id="182803"/>
    <lineage>
        <taxon>Eukaryota</taxon>
        <taxon>Metazoa</taxon>
        <taxon>Ecdysozoa</taxon>
        <taxon>Arthropoda</taxon>
        <taxon>Chelicerata</taxon>
        <taxon>Arachnida</taxon>
        <taxon>Araneae</taxon>
        <taxon>Araneomorphae</taxon>
        <taxon>Entelegynae</taxon>
        <taxon>Araneoidea</taxon>
        <taxon>Araneidae</taxon>
        <taxon>Araneus</taxon>
    </lineage>
</organism>
<evidence type="ECO:0000313" key="2">
    <source>
        <dbReference type="Proteomes" id="UP000499080"/>
    </source>
</evidence>